<keyword evidence="10" id="KW-1185">Reference proteome</keyword>
<feature type="transmembrane region" description="Helical" evidence="7">
    <location>
        <begin position="431"/>
        <end position="452"/>
    </location>
</feature>
<keyword evidence="2" id="KW-0813">Transport</keyword>
<evidence type="ECO:0000259" key="8">
    <source>
        <dbReference type="PROSITE" id="PS50850"/>
    </source>
</evidence>
<evidence type="ECO:0000256" key="5">
    <source>
        <dbReference type="ARBA" id="ARBA00022989"/>
    </source>
</evidence>
<proteinExistence type="predicted"/>
<reference evidence="9 10" key="1">
    <citation type="submission" date="2023-06" db="EMBL/GenBank/DDBJ databases">
        <authorList>
            <person name="Oyuntsetseg B."/>
            <person name="Kim S.B."/>
        </authorList>
    </citation>
    <scope>NUCLEOTIDE SEQUENCE [LARGE SCALE GENOMIC DNA]</scope>
    <source>
        <strain evidence="9 10">2-2</strain>
    </source>
</reference>
<sequence length="483" mass="48549">MAENYPIRSRGLALAVLCAASLMVVLDSSIVAVALPAIQADLGFTPAGLAWVVTAYLVAFGGLLLISGRLGDLLGRRRVFLAGLTLFTVASLVAGLASSAGVLVVSRFAQGVGGALASAVVLGMIVTMYPEPRARARAIGVYSFTQAAGASIGLIAGGALTQALSWHWTFYVNLPIGVVALVLAVRVVAPDRGTGLRAGLDVLGAVLVTAAVMLGVYAISSAVWGALAAAAGLLAAFVVRQAKARTPLLPLRLFRIRAVTGANLVMVLMVAGMLGFQFVTALYLQQVLGLDALRTGVAFLPVPLVIAVASLGFADKLSARFGPRAVLLSGLGLVIVGLVLLSRVSGGYFTGVLPPLLLMGLGAGAAIPALMGLAMSEVSASDAGVASGLINTTQQVGAAIGTAVLASVAAARTSSLSGVDHREALAAGFRLAYGVSAGFLLAAVALGGVVLARRTRQAAAPAADAAPAAREAEPEVCVAGQTR</sequence>
<keyword evidence="3" id="KW-1003">Cell membrane</keyword>
<feature type="transmembrane region" description="Helical" evidence="7">
    <location>
        <begin position="47"/>
        <end position="67"/>
    </location>
</feature>
<dbReference type="Proteomes" id="UP001227101">
    <property type="component" value="Chromosome"/>
</dbReference>
<feature type="transmembrane region" description="Helical" evidence="7">
    <location>
        <begin position="196"/>
        <end position="216"/>
    </location>
</feature>
<feature type="transmembrane region" description="Helical" evidence="7">
    <location>
        <begin position="222"/>
        <end position="239"/>
    </location>
</feature>
<evidence type="ECO:0000256" key="7">
    <source>
        <dbReference type="SAM" id="Phobius"/>
    </source>
</evidence>
<dbReference type="Pfam" id="PF07690">
    <property type="entry name" value="MFS_1"/>
    <property type="match status" value="1"/>
</dbReference>
<feature type="transmembrane region" description="Helical" evidence="7">
    <location>
        <begin position="260"/>
        <end position="284"/>
    </location>
</feature>
<evidence type="ECO:0000256" key="4">
    <source>
        <dbReference type="ARBA" id="ARBA00022692"/>
    </source>
</evidence>
<dbReference type="RefSeq" id="WP_285450014.1">
    <property type="nucleotide sequence ID" value="NZ_CP127173.1"/>
</dbReference>
<dbReference type="PROSITE" id="PS50850">
    <property type="entry name" value="MFS"/>
    <property type="match status" value="1"/>
</dbReference>
<dbReference type="CDD" id="cd17321">
    <property type="entry name" value="MFS_MMR_MDR_like"/>
    <property type="match status" value="1"/>
</dbReference>
<feature type="domain" description="Major facilitator superfamily (MFS) profile" evidence="8">
    <location>
        <begin position="13"/>
        <end position="460"/>
    </location>
</feature>
<keyword evidence="6 7" id="KW-0472">Membrane</keyword>
<dbReference type="Gene3D" id="1.20.1720.10">
    <property type="entry name" value="Multidrug resistance protein D"/>
    <property type="match status" value="1"/>
</dbReference>
<comment type="subcellular location">
    <subcellularLocation>
        <location evidence="1">Cell membrane</location>
        <topology evidence="1">Multi-pass membrane protein</topology>
    </subcellularLocation>
</comment>
<dbReference type="Gene3D" id="1.20.1250.20">
    <property type="entry name" value="MFS general substrate transporter like domains"/>
    <property type="match status" value="1"/>
</dbReference>
<dbReference type="InterPro" id="IPR011701">
    <property type="entry name" value="MFS"/>
</dbReference>
<accession>A0ABY8XD02</accession>
<organism evidence="9 10">
    <name type="scientific">Amycolatopsis nalaikhensis</name>
    <dbReference type="NCBI Taxonomy" id="715472"/>
    <lineage>
        <taxon>Bacteria</taxon>
        <taxon>Bacillati</taxon>
        <taxon>Actinomycetota</taxon>
        <taxon>Actinomycetes</taxon>
        <taxon>Pseudonocardiales</taxon>
        <taxon>Pseudonocardiaceae</taxon>
        <taxon>Amycolatopsis</taxon>
    </lineage>
</organism>
<dbReference type="PANTHER" id="PTHR42718:SF46">
    <property type="entry name" value="BLR6921 PROTEIN"/>
    <property type="match status" value="1"/>
</dbReference>
<evidence type="ECO:0000256" key="1">
    <source>
        <dbReference type="ARBA" id="ARBA00004651"/>
    </source>
</evidence>
<feature type="transmembrane region" description="Helical" evidence="7">
    <location>
        <begin position="79"/>
        <end position="102"/>
    </location>
</feature>
<feature type="transmembrane region" description="Helical" evidence="7">
    <location>
        <begin position="388"/>
        <end position="411"/>
    </location>
</feature>
<keyword evidence="4 7" id="KW-0812">Transmembrane</keyword>
<dbReference type="EMBL" id="CP127173">
    <property type="protein sequence ID" value="WIV53573.1"/>
    <property type="molecule type" value="Genomic_DNA"/>
</dbReference>
<keyword evidence="5 7" id="KW-1133">Transmembrane helix</keyword>
<evidence type="ECO:0000256" key="3">
    <source>
        <dbReference type="ARBA" id="ARBA00022475"/>
    </source>
</evidence>
<name>A0ABY8XD02_9PSEU</name>
<dbReference type="SUPFAM" id="SSF103473">
    <property type="entry name" value="MFS general substrate transporter"/>
    <property type="match status" value="1"/>
</dbReference>
<feature type="transmembrane region" description="Helical" evidence="7">
    <location>
        <begin position="108"/>
        <end position="129"/>
    </location>
</feature>
<feature type="transmembrane region" description="Helical" evidence="7">
    <location>
        <begin position="170"/>
        <end position="189"/>
    </location>
</feature>
<dbReference type="InterPro" id="IPR020846">
    <property type="entry name" value="MFS_dom"/>
</dbReference>
<evidence type="ECO:0000256" key="2">
    <source>
        <dbReference type="ARBA" id="ARBA00022448"/>
    </source>
</evidence>
<feature type="transmembrane region" description="Helical" evidence="7">
    <location>
        <begin position="356"/>
        <end position="376"/>
    </location>
</feature>
<dbReference type="InterPro" id="IPR036259">
    <property type="entry name" value="MFS_trans_sf"/>
</dbReference>
<dbReference type="PANTHER" id="PTHR42718">
    <property type="entry name" value="MAJOR FACILITATOR SUPERFAMILY MULTIDRUG TRANSPORTER MFSC"/>
    <property type="match status" value="1"/>
</dbReference>
<protein>
    <submittedName>
        <fullName evidence="9">MFS transporter</fullName>
    </submittedName>
</protein>
<gene>
    <name evidence="9" type="ORF">QP939_32390</name>
</gene>
<evidence type="ECO:0000313" key="9">
    <source>
        <dbReference type="EMBL" id="WIV53573.1"/>
    </source>
</evidence>
<evidence type="ECO:0000256" key="6">
    <source>
        <dbReference type="ARBA" id="ARBA00023136"/>
    </source>
</evidence>
<evidence type="ECO:0000313" key="10">
    <source>
        <dbReference type="Proteomes" id="UP001227101"/>
    </source>
</evidence>
<feature type="transmembrane region" description="Helical" evidence="7">
    <location>
        <begin position="326"/>
        <end position="344"/>
    </location>
</feature>
<feature type="transmembrane region" description="Helical" evidence="7">
    <location>
        <begin position="141"/>
        <end position="164"/>
    </location>
</feature>
<feature type="transmembrane region" description="Helical" evidence="7">
    <location>
        <begin position="296"/>
        <end position="314"/>
    </location>
</feature>
<feature type="transmembrane region" description="Helical" evidence="7">
    <location>
        <begin position="12"/>
        <end position="35"/>
    </location>
</feature>